<evidence type="ECO:0000256" key="4">
    <source>
        <dbReference type="ARBA" id="ARBA00023163"/>
    </source>
</evidence>
<dbReference type="GO" id="GO:0003700">
    <property type="term" value="F:DNA-binding transcription factor activity"/>
    <property type="evidence" value="ECO:0007669"/>
    <property type="project" value="InterPro"/>
</dbReference>
<dbReference type="PANTHER" id="PTHR30419">
    <property type="entry name" value="HTH-TYPE TRANSCRIPTIONAL REGULATOR YBHD"/>
    <property type="match status" value="1"/>
</dbReference>
<dbReference type="EMBL" id="UINC01135791">
    <property type="protein sequence ID" value="SVD20156.1"/>
    <property type="molecule type" value="Genomic_DNA"/>
</dbReference>
<name>A0A382TDN4_9ZZZZ</name>
<dbReference type="CDD" id="cd05466">
    <property type="entry name" value="PBP2_LTTR_substrate"/>
    <property type="match status" value="1"/>
</dbReference>
<dbReference type="Pfam" id="PF03466">
    <property type="entry name" value="LysR_substrate"/>
    <property type="match status" value="1"/>
</dbReference>
<dbReference type="InterPro" id="IPR036390">
    <property type="entry name" value="WH_DNA-bd_sf"/>
</dbReference>
<dbReference type="InterPro" id="IPR036388">
    <property type="entry name" value="WH-like_DNA-bd_sf"/>
</dbReference>
<dbReference type="Gene3D" id="1.10.10.10">
    <property type="entry name" value="Winged helix-like DNA-binding domain superfamily/Winged helix DNA-binding domain"/>
    <property type="match status" value="1"/>
</dbReference>
<dbReference type="InterPro" id="IPR050950">
    <property type="entry name" value="HTH-type_LysR_regulators"/>
</dbReference>
<dbReference type="Pfam" id="PF00126">
    <property type="entry name" value="HTH_1"/>
    <property type="match status" value="1"/>
</dbReference>
<dbReference type="AlphaFoldDB" id="A0A382TDN4"/>
<dbReference type="PROSITE" id="PS50931">
    <property type="entry name" value="HTH_LYSR"/>
    <property type="match status" value="1"/>
</dbReference>
<dbReference type="FunFam" id="1.10.10.10:FF:000001">
    <property type="entry name" value="LysR family transcriptional regulator"/>
    <property type="match status" value="1"/>
</dbReference>
<proteinExistence type="inferred from homology"/>
<evidence type="ECO:0000313" key="6">
    <source>
        <dbReference type="EMBL" id="SVD20156.1"/>
    </source>
</evidence>
<dbReference type="PRINTS" id="PR00039">
    <property type="entry name" value="HTHLYSR"/>
</dbReference>
<dbReference type="SUPFAM" id="SSF53850">
    <property type="entry name" value="Periplasmic binding protein-like II"/>
    <property type="match status" value="1"/>
</dbReference>
<keyword evidence="3" id="KW-0238">DNA-binding</keyword>
<accession>A0A382TDN4</accession>
<evidence type="ECO:0000259" key="5">
    <source>
        <dbReference type="PROSITE" id="PS50931"/>
    </source>
</evidence>
<sequence length="238" mass="27172">MFLRQFEYLIALEKEGHFGRAAERCHVSQPSLSSGLNQLEEELGVPIILRHQRFQGFTPEGECVINWTKRLLADQKGMLEDLAIMRRNLHGTIRIGAMPMSSPVLPIISNIFSAKYPSVKFDIEFVGSERLIKEVCNFELDVGITYLEDQRLNRFNKATLYKEKLSLMIPKTMLPPQKKTINWKEAANLPLCLLSPFMKERQVMDTAFESVACNPSPKLECNSIFQLAFHVMHGNLAT</sequence>
<dbReference type="InterPro" id="IPR005119">
    <property type="entry name" value="LysR_subst-bd"/>
</dbReference>
<reference evidence="6" key="1">
    <citation type="submission" date="2018-05" db="EMBL/GenBank/DDBJ databases">
        <authorList>
            <person name="Lanie J.A."/>
            <person name="Ng W.-L."/>
            <person name="Kazmierczak K.M."/>
            <person name="Andrzejewski T.M."/>
            <person name="Davidsen T.M."/>
            <person name="Wayne K.J."/>
            <person name="Tettelin H."/>
            <person name="Glass J.I."/>
            <person name="Rusch D."/>
            <person name="Podicherti R."/>
            <person name="Tsui H.-C.T."/>
            <person name="Winkler M.E."/>
        </authorList>
    </citation>
    <scope>NUCLEOTIDE SEQUENCE</scope>
</reference>
<evidence type="ECO:0000256" key="3">
    <source>
        <dbReference type="ARBA" id="ARBA00023125"/>
    </source>
</evidence>
<feature type="domain" description="HTH lysR-type" evidence="5">
    <location>
        <begin position="1"/>
        <end position="58"/>
    </location>
</feature>
<dbReference type="SUPFAM" id="SSF46785">
    <property type="entry name" value="Winged helix' DNA-binding domain"/>
    <property type="match status" value="1"/>
</dbReference>
<keyword evidence="2" id="KW-0805">Transcription regulation</keyword>
<keyword evidence="4" id="KW-0804">Transcription</keyword>
<evidence type="ECO:0000256" key="1">
    <source>
        <dbReference type="ARBA" id="ARBA00009437"/>
    </source>
</evidence>
<evidence type="ECO:0000256" key="2">
    <source>
        <dbReference type="ARBA" id="ARBA00023015"/>
    </source>
</evidence>
<dbReference type="GO" id="GO:0005829">
    <property type="term" value="C:cytosol"/>
    <property type="evidence" value="ECO:0007669"/>
    <property type="project" value="TreeGrafter"/>
</dbReference>
<protein>
    <recommendedName>
        <fullName evidence="5">HTH lysR-type domain-containing protein</fullName>
    </recommendedName>
</protein>
<dbReference type="Gene3D" id="3.40.190.290">
    <property type="match status" value="1"/>
</dbReference>
<dbReference type="PANTHER" id="PTHR30419:SF31">
    <property type="entry name" value="BLR3139 PROTEIN"/>
    <property type="match status" value="1"/>
</dbReference>
<feature type="non-terminal residue" evidence="6">
    <location>
        <position position="238"/>
    </location>
</feature>
<comment type="similarity">
    <text evidence="1">Belongs to the LysR transcriptional regulatory family.</text>
</comment>
<organism evidence="6">
    <name type="scientific">marine metagenome</name>
    <dbReference type="NCBI Taxonomy" id="408172"/>
    <lineage>
        <taxon>unclassified sequences</taxon>
        <taxon>metagenomes</taxon>
        <taxon>ecological metagenomes</taxon>
    </lineage>
</organism>
<gene>
    <name evidence="6" type="ORF">METZ01_LOCUS373010</name>
</gene>
<dbReference type="GO" id="GO:0003677">
    <property type="term" value="F:DNA binding"/>
    <property type="evidence" value="ECO:0007669"/>
    <property type="project" value="UniProtKB-KW"/>
</dbReference>
<dbReference type="InterPro" id="IPR000847">
    <property type="entry name" value="LysR_HTH_N"/>
</dbReference>